<dbReference type="Gene3D" id="1.10.10.2840">
    <property type="entry name" value="PucR C-terminal helix-turn-helix domain"/>
    <property type="match status" value="1"/>
</dbReference>
<keyword evidence="5" id="KW-1185">Reference proteome</keyword>
<dbReference type="AlphaFoldDB" id="A0A563EY25"/>
<reference evidence="4 5" key="1">
    <citation type="submission" date="2019-07" db="EMBL/GenBank/DDBJ databases">
        <title>Lentzea xizangensis sp. nov., isolated from Qinghai-Tibetan Plateau Soils.</title>
        <authorList>
            <person name="Huang J."/>
        </authorList>
    </citation>
    <scope>NUCLEOTIDE SEQUENCE [LARGE SCALE GENOMIC DNA]</scope>
    <source>
        <strain evidence="4 5">FXJ1.1311</strain>
    </source>
</reference>
<organism evidence="4 5">
    <name type="scientific">Lentzea tibetensis</name>
    <dbReference type="NCBI Taxonomy" id="2591470"/>
    <lineage>
        <taxon>Bacteria</taxon>
        <taxon>Bacillati</taxon>
        <taxon>Actinomycetota</taxon>
        <taxon>Actinomycetes</taxon>
        <taxon>Pseudonocardiales</taxon>
        <taxon>Pseudonocardiaceae</taxon>
        <taxon>Lentzea</taxon>
    </lineage>
</organism>
<feature type="domain" description="CdaR GGDEF-like" evidence="3">
    <location>
        <begin position="278"/>
        <end position="399"/>
    </location>
</feature>
<dbReference type="PANTHER" id="PTHR33744">
    <property type="entry name" value="CARBOHYDRATE DIACID REGULATOR"/>
    <property type="match status" value="1"/>
</dbReference>
<evidence type="ECO:0000259" key="2">
    <source>
        <dbReference type="Pfam" id="PF13556"/>
    </source>
</evidence>
<evidence type="ECO:0000313" key="4">
    <source>
        <dbReference type="EMBL" id="TWP52448.1"/>
    </source>
</evidence>
<dbReference type="InterPro" id="IPR042070">
    <property type="entry name" value="PucR_C-HTH_sf"/>
</dbReference>
<protein>
    <submittedName>
        <fullName evidence="4">PucR family transcriptional regulator</fullName>
    </submittedName>
</protein>
<dbReference type="InterPro" id="IPR025736">
    <property type="entry name" value="PucR_C-HTH_dom"/>
</dbReference>
<dbReference type="PANTHER" id="PTHR33744:SF17">
    <property type="entry name" value="CONSERVED PROTEIN"/>
    <property type="match status" value="1"/>
</dbReference>
<accession>A0A563EY25</accession>
<evidence type="ECO:0000259" key="3">
    <source>
        <dbReference type="Pfam" id="PF17853"/>
    </source>
</evidence>
<comment type="caution">
    <text evidence="4">The sequence shown here is derived from an EMBL/GenBank/DDBJ whole genome shotgun (WGS) entry which is preliminary data.</text>
</comment>
<dbReference type="InterPro" id="IPR041522">
    <property type="entry name" value="CdaR_GGDEF"/>
</dbReference>
<dbReference type="RefSeq" id="WP_146350504.1">
    <property type="nucleotide sequence ID" value="NZ_VOBR01000005.1"/>
</dbReference>
<dbReference type="InterPro" id="IPR051448">
    <property type="entry name" value="CdaR-like_regulators"/>
</dbReference>
<dbReference type="Pfam" id="PF17853">
    <property type="entry name" value="GGDEF_2"/>
    <property type="match status" value="1"/>
</dbReference>
<evidence type="ECO:0000256" key="1">
    <source>
        <dbReference type="ARBA" id="ARBA00006754"/>
    </source>
</evidence>
<dbReference type="OrthoDB" id="3190266at2"/>
<dbReference type="Proteomes" id="UP000316639">
    <property type="component" value="Unassembled WGS sequence"/>
</dbReference>
<gene>
    <name evidence="4" type="ORF">FKR81_08930</name>
</gene>
<evidence type="ECO:0000313" key="5">
    <source>
        <dbReference type="Proteomes" id="UP000316639"/>
    </source>
</evidence>
<comment type="similarity">
    <text evidence="1">Belongs to the CdaR family.</text>
</comment>
<name>A0A563EY25_9PSEU</name>
<dbReference type="EMBL" id="VOBR01000005">
    <property type="protein sequence ID" value="TWP52448.1"/>
    <property type="molecule type" value="Genomic_DNA"/>
</dbReference>
<feature type="domain" description="PucR C-terminal helix-turn-helix" evidence="2">
    <location>
        <begin position="446"/>
        <end position="499"/>
    </location>
</feature>
<dbReference type="Pfam" id="PF13556">
    <property type="entry name" value="HTH_30"/>
    <property type="match status" value="1"/>
</dbReference>
<proteinExistence type="inferred from homology"/>
<sequence length="501" mass="54252">MSLRQILIALGDPLVEVEVVPHGLETEVRDVVIMDPDDAPDVRPGDLVLVIGARGRAALPLIRAAGRAGAAAVAVKESTQLLEQAAIDAGVALLNVRPEVRWEHLEALARGVLTTATDDGEVLGDLFALAQTIATLTGGIVSIEDTASRVLAYSRSSDEVDELRRLSILGRQGPEPYLKMLREWGVYNLLRSGEEVVRIDERPELGIRKRIAVGIHAGNQPLGTIWVQEGDTPLAEQAERALLGAARVTALHLIQQRNQPTSRFRENLLVALLDGRMDAATVAGQIGADPAKPAAVVVFALRGEGGRTEIELRRSEMTGLISVHAAAYRRSALVSEAGGRTYVLLPDLAGGAQVLSLTREIVTTARRHLGIAVRAAVGSTVSTLDDARTSRQEADRVLDAMSRDLETDVATLADVRSQVLVSETLALLAEHPRIRDPRIDALDAELAKSLLAWLDALGDVRAAAERLHVHPNTLRYRLKRVDLDLDDPLVRLFAQLQLRMR</sequence>